<organism evidence="2 3">
    <name type="scientific">Rheinheimera muenzenbergensis</name>
    <dbReference type="NCBI Taxonomy" id="1193628"/>
    <lineage>
        <taxon>Bacteria</taxon>
        <taxon>Pseudomonadati</taxon>
        <taxon>Pseudomonadota</taxon>
        <taxon>Gammaproteobacteria</taxon>
        <taxon>Chromatiales</taxon>
        <taxon>Chromatiaceae</taxon>
        <taxon>Rheinheimera</taxon>
    </lineage>
</organism>
<keyword evidence="1" id="KW-0472">Membrane</keyword>
<accession>A0ABU8C948</accession>
<dbReference type="EMBL" id="JALAAR010000012">
    <property type="protein sequence ID" value="MEH8018453.1"/>
    <property type="molecule type" value="Genomic_DNA"/>
</dbReference>
<keyword evidence="1" id="KW-0812">Transmembrane</keyword>
<sequence length="130" mass="14166">MQAEQTALGIVILAALFLLGLAAVSLVNPRLAVRFLHGFASSARAHYSEVGLRLIVGAALVVAAPEMRFSTAFMLFGWLIIATSIVLLLVPWRWHQRFAQSVLPPLTTRVWLFAVLSLPLAVTLLYATLA</sequence>
<evidence type="ECO:0000313" key="2">
    <source>
        <dbReference type="EMBL" id="MEH8018453.1"/>
    </source>
</evidence>
<dbReference type="RefSeq" id="WP_335736859.1">
    <property type="nucleotide sequence ID" value="NZ_JALAAR010000012.1"/>
</dbReference>
<dbReference type="Proteomes" id="UP001375382">
    <property type="component" value="Unassembled WGS sequence"/>
</dbReference>
<name>A0ABU8C948_9GAMM</name>
<evidence type="ECO:0000256" key="1">
    <source>
        <dbReference type="SAM" id="Phobius"/>
    </source>
</evidence>
<protein>
    <recommendedName>
        <fullName evidence="4">DUF3325 domain-containing protein</fullName>
    </recommendedName>
</protein>
<keyword evidence="1" id="KW-1133">Transmembrane helix</keyword>
<gene>
    <name evidence="2" type="ORF">MN202_14520</name>
</gene>
<evidence type="ECO:0008006" key="4">
    <source>
        <dbReference type="Google" id="ProtNLM"/>
    </source>
</evidence>
<evidence type="ECO:0000313" key="3">
    <source>
        <dbReference type="Proteomes" id="UP001375382"/>
    </source>
</evidence>
<reference evidence="2 3" key="1">
    <citation type="journal article" date="2023" name="Ecotoxicol. Environ. Saf.">
        <title>Mercury remediation potential of mercury-resistant strain Rheinheimera metallidurans sp. nov. isolated from a municipal waste dumping site.</title>
        <authorList>
            <person name="Yadav V."/>
            <person name="Manjhi A."/>
            <person name="Vadakedath N."/>
        </authorList>
    </citation>
    <scope>NUCLEOTIDE SEQUENCE [LARGE SCALE GENOMIC DNA]</scope>
    <source>
        <strain evidence="2 3">E-49</strain>
    </source>
</reference>
<feature type="transmembrane region" description="Helical" evidence="1">
    <location>
        <begin position="7"/>
        <end position="27"/>
    </location>
</feature>
<keyword evidence="3" id="KW-1185">Reference proteome</keyword>
<proteinExistence type="predicted"/>
<feature type="transmembrane region" description="Helical" evidence="1">
    <location>
        <begin position="72"/>
        <end position="90"/>
    </location>
</feature>
<comment type="caution">
    <text evidence="2">The sequence shown here is derived from an EMBL/GenBank/DDBJ whole genome shotgun (WGS) entry which is preliminary data.</text>
</comment>
<feature type="transmembrane region" description="Helical" evidence="1">
    <location>
        <begin position="110"/>
        <end position="129"/>
    </location>
</feature>